<evidence type="ECO:0000256" key="6">
    <source>
        <dbReference type="ARBA" id="ARBA00022795"/>
    </source>
</evidence>
<evidence type="ECO:0000256" key="4">
    <source>
        <dbReference type="ARBA" id="ARBA00022475"/>
    </source>
</evidence>
<evidence type="ECO:0000256" key="2">
    <source>
        <dbReference type="ARBA" id="ARBA00021714"/>
    </source>
</evidence>
<keyword evidence="5 12" id="KW-0812">Transmembrane</keyword>
<dbReference type="EMBL" id="CP053452">
    <property type="protein sequence ID" value="QJW94404.1"/>
    <property type="molecule type" value="Genomic_DNA"/>
</dbReference>
<dbReference type="PANTHER" id="PTHR30587:SF0">
    <property type="entry name" value="FLAGELLAR BIOSYNTHETIC PROTEIN FLIP"/>
    <property type="match status" value="1"/>
</dbReference>
<feature type="transmembrane region" description="Helical" evidence="12">
    <location>
        <begin position="162"/>
        <end position="191"/>
    </location>
</feature>
<keyword evidence="14" id="KW-1185">Reference proteome</keyword>
<sequence length="224" mass="24342">MGDFGDLFGPNGPNLQNLSPPVQTALMLGVSTLLPAALMTATCFTRVVIVLSFVRQGLATQNVPPNLVVTGLALFLTLFIMQPTVAEIDQKAVTPYANKQISGAEAVRIGAEVHKKFMLRHTRKQDLALFLHLSHNTTVKEAEETPFLTVIPAFVISELKTAFIMGFCIFLPFLMVDLVVSSVLTSMGMVMMPPVTISAPFKILLFVLADGWHLVCYAIAASYS</sequence>
<dbReference type="AlphaFoldDB" id="A0A6M5YLF2"/>
<proteinExistence type="inferred from homology"/>
<dbReference type="GO" id="GO:0009425">
    <property type="term" value="C:bacterial-type flagellum basal body"/>
    <property type="evidence" value="ECO:0007669"/>
    <property type="project" value="UniProtKB-SubCell"/>
</dbReference>
<keyword evidence="10" id="KW-0975">Bacterial flagellum</keyword>
<keyword evidence="13" id="KW-0966">Cell projection</keyword>
<evidence type="ECO:0000256" key="10">
    <source>
        <dbReference type="ARBA" id="ARBA00023143"/>
    </source>
</evidence>
<keyword evidence="7 12" id="KW-0653">Protein transport</keyword>
<dbReference type="Proteomes" id="UP000503447">
    <property type="component" value="Chromosome"/>
</dbReference>
<feature type="transmembrane region" description="Helical" evidence="12">
    <location>
        <begin position="203"/>
        <end position="223"/>
    </location>
</feature>
<gene>
    <name evidence="12" type="primary">fliP</name>
    <name evidence="13" type="ORF">FTUN_1924</name>
</gene>
<protein>
    <recommendedName>
        <fullName evidence="2 12">Flagellar biosynthetic protein FliP</fullName>
    </recommendedName>
</protein>
<dbReference type="InterPro" id="IPR005838">
    <property type="entry name" value="T3SS_IM_P"/>
</dbReference>
<evidence type="ECO:0000256" key="3">
    <source>
        <dbReference type="ARBA" id="ARBA00022448"/>
    </source>
</evidence>
<evidence type="ECO:0000313" key="14">
    <source>
        <dbReference type="Proteomes" id="UP000503447"/>
    </source>
</evidence>
<evidence type="ECO:0000256" key="11">
    <source>
        <dbReference type="ARBA" id="ARBA00023225"/>
    </source>
</evidence>
<dbReference type="InterPro" id="IPR005837">
    <property type="entry name" value="FliP"/>
</dbReference>
<evidence type="ECO:0000256" key="12">
    <source>
        <dbReference type="RuleBase" id="RU362069"/>
    </source>
</evidence>
<reference evidence="14" key="1">
    <citation type="submission" date="2020-05" db="EMBL/GenBank/DDBJ databases">
        <title>Frigoriglobus tundricola gen. nov., sp. nov., a psychrotolerant cellulolytic planctomycete of the family Gemmataceae with two divergent copies of 16S rRNA gene.</title>
        <authorList>
            <person name="Kulichevskaya I.S."/>
            <person name="Ivanova A.A."/>
            <person name="Naumoff D.G."/>
            <person name="Beletsky A.V."/>
            <person name="Rijpstra W.I.C."/>
            <person name="Sinninghe Damste J.S."/>
            <person name="Mardanov A.V."/>
            <person name="Ravin N.V."/>
            <person name="Dedysh S.N."/>
        </authorList>
    </citation>
    <scope>NUCLEOTIDE SEQUENCE [LARGE SCALE GENOMIC DNA]</scope>
    <source>
        <strain evidence="14">PL17</strain>
    </source>
</reference>
<evidence type="ECO:0000256" key="7">
    <source>
        <dbReference type="ARBA" id="ARBA00022927"/>
    </source>
</evidence>
<keyword evidence="6 12" id="KW-1005">Bacterial flagellum biogenesis</keyword>
<organism evidence="13 14">
    <name type="scientific">Frigoriglobus tundricola</name>
    <dbReference type="NCBI Taxonomy" id="2774151"/>
    <lineage>
        <taxon>Bacteria</taxon>
        <taxon>Pseudomonadati</taxon>
        <taxon>Planctomycetota</taxon>
        <taxon>Planctomycetia</taxon>
        <taxon>Gemmatales</taxon>
        <taxon>Gemmataceae</taxon>
        <taxon>Frigoriglobus</taxon>
    </lineage>
</organism>
<evidence type="ECO:0000256" key="9">
    <source>
        <dbReference type="ARBA" id="ARBA00023136"/>
    </source>
</evidence>
<keyword evidence="9 12" id="KW-0472">Membrane</keyword>
<keyword evidence="3 12" id="KW-0813">Transport</keyword>
<evidence type="ECO:0000256" key="5">
    <source>
        <dbReference type="ARBA" id="ARBA00022692"/>
    </source>
</evidence>
<dbReference type="Pfam" id="PF00813">
    <property type="entry name" value="FliP"/>
    <property type="match status" value="1"/>
</dbReference>
<dbReference type="RefSeq" id="WP_171470413.1">
    <property type="nucleotide sequence ID" value="NZ_CP053452.2"/>
</dbReference>
<evidence type="ECO:0000256" key="1">
    <source>
        <dbReference type="ARBA" id="ARBA00006257"/>
    </source>
</evidence>
<dbReference type="NCBIfam" id="NF009438">
    <property type="entry name" value="PRK12797.1"/>
    <property type="match status" value="1"/>
</dbReference>
<keyword evidence="13" id="KW-0282">Flagellum</keyword>
<dbReference type="KEGG" id="ftj:FTUN_1924"/>
<keyword evidence="13" id="KW-0969">Cilium</keyword>
<evidence type="ECO:0000313" key="13">
    <source>
        <dbReference type="EMBL" id="QJW94404.1"/>
    </source>
</evidence>
<comment type="subcellular location">
    <subcellularLocation>
        <location evidence="12">Cell membrane</location>
        <topology evidence="12">Multi-pass membrane protein</topology>
    </subcellularLocation>
    <subcellularLocation>
        <location evidence="12">Bacterial flagellum basal body</location>
    </subcellularLocation>
</comment>
<dbReference type="PRINTS" id="PR01302">
    <property type="entry name" value="TYPE3IMPPROT"/>
</dbReference>
<feature type="transmembrane region" description="Helical" evidence="12">
    <location>
        <begin position="25"/>
        <end position="54"/>
    </location>
</feature>
<comment type="function">
    <text evidence="12">Plays a role in the flagellum-specific transport system.</text>
</comment>
<name>A0A6M5YLF2_9BACT</name>
<dbReference type="GO" id="GO:0009306">
    <property type="term" value="P:protein secretion"/>
    <property type="evidence" value="ECO:0007669"/>
    <property type="project" value="UniProtKB-UniRule"/>
</dbReference>
<dbReference type="PRINTS" id="PR00951">
    <property type="entry name" value="FLGBIOSNFLIP"/>
</dbReference>
<comment type="similarity">
    <text evidence="1 12">Belongs to the FliP/MopC/SpaP family.</text>
</comment>
<keyword evidence="11 12" id="KW-1006">Bacterial flagellum protein export</keyword>
<dbReference type="GO" id="GO:0005886">
    <property type="term" value="C:plasma membrane"/>
    <property type="evidence" value="ECO:0007669"/>
    <property type="project" value="UniProtKB-SubCell"/>
</dbReference>
<keyword evidence="4 12" id="KW-1003">Cell membrane</keyword>
<dbReference type="PANTHER" id="PTHR30587">
    <property type="entry name" value="FLAGELLAR BIOSYNTHETIC PROTEIN FLIP"/>
    <property type="match status" value="1"/>
</dbReference>
<accession>A0A6M5YLF2</accession>
<feature type="transmembrane region" description="Helical" evidence="12">
    <location>
        <begin position="66"/>
        <end position="85"/>
    </location>
</feature>
<dbReference type="GO" id="GO:0044781">
    <property type="term" value="P:bacterial-type flagellum organization"/>
    <property type="evidence" value="ECO:0007669"/>
    <property type="project" value="UniProtKB-UniRule"/>
</dbReference>
<evidence type="ECO:0000256" key="8">
    <source>
        <dbReference type="ARBA" id="ARBA00022989"/>
    </source>
</evidence>
<dbReference type="NCBIfam" id="TIGR01103">
    <property type="entry name" value="fliP"/>
    <property type="match status" value="1"/>
</dbReference>
<dbReference type="PROSITE" id="PS01061">
    <property type="entry name" value="FLIP_2"/>
    <property type="match status" value="1"/>
</dbReference>
<keyword evidence="8 12" id="KW-1133">Transmembrane helix</keyword>